<feature type="domain" description="VWFA" evidence="2">
    <location>
        <begin position="92"/>
        <end position="287"/>
    </location>
</feature>
<dbReference type="InterPro" id="IPR050768">
    <property type="entry name" value="UPF0353/GerABKA_families"/>
</dbReference>
<dbReference type="AlphaFoldDB" id="A0A3L6ZV43"/>
<dbReference type="PANTHER" id="PTHR22550">
    <property type="entry name" value="SPORE GERMINATION PROTEIN"/>
    <property type="match status" value="1"/>
</dbReference>
<dbReference type="InterPro" id="IPR036465">
    <property type="entry name" value="vWFA_dom_sf"/>
</dbReference>
<dbReference type="Proteomes" id="UP000269692">
    <property type="component" value="Unassembled WGS sequence"/>
</dbReference>
<dbReference type="EMBL" id="RCTF01000029">
    <property type="protein sequence ID" value="RLP71856.1"/>
    <property type="molecule type" value="Genomic_DNA"/>
</dbReference>
<dbReference type="CDD" id="cd01467">
    <property type="entry name" value="vWA_BatA_type"/>
    <property type="match status" value="1"/>
</dbReference>
<evidence type="ECO:0000259" key="2">
    <source>
        <dbReference type="PROSITE" id="PS50234"/>
    </source>
</evidence>
<organism evidence="3 4">
    <name type="scientific">Xanthobacter tagetidis</name>
    <dbReference type="NCBI Taxonomy" id="60216"/>
    <lineage>
        <taxon>Bacteria</taxon>
        <taxon>Pseudomonadati</taxon>
        <taxon>Pseudomonadota</taxon>
        <taxon>Alphaproteobacteria</taxon>
        <taxon>Hyphomicrobiales</taxon>
        <taxon>Xanthobacteraceae</taxon>
        <taxon>Xanthobacter</taxon>
    </lineage>
</organism>
<accession>A0A3L6ZV43</accession>
<comment type="caution">
    <text evidence="3">The sequence shown here is derived from an EMBL/GenBank/DDBJ whole genome shotgun (WGS) entry which is preliminary data.</text>
</comment>
<dbReference type="OrthoDB" id="6206554at2"/>
<feature type="transmembrane region" description="Helical" evidence="1">
    <location>
        <begin position="306"/>
        <end position="326"/>
    </location>
</feature>
<keyword evidence="1" id="KW-1133">Transmembrane helix</keyword>
<keyword evidence="1" id="KW-0472">Membrane</keyword>
<proteinExistence type="predicted"/>
<dbReference type="PANTHER" id="PTHR22550:SF18">
    <property type="entry name" value="VWFA DOMAIN-CONTAINING PROTEIN"/>
    <property type="match status" value="1"/>
</dbReference>
<dbReference type="InterPro" id="IPR002035">
    <property type="entry name" value="VWF_A"/>
</dbReference>
<gene>
    <name evidence="3" type="ORF">D9R14_22055</name>
</gene>
<dbReference type="InterPro" id="IPR033881">
    <property type="entry name" value="vWA_BatA_type"/>
</dbReference>
<evidence type="ECO:0000313" key="4">
    <source>
        <dbReference type="Proteomes" id="UP000269692"/>
    </source>
</evidence>
<reference evidence="3 4" key="1">
    <citation type="submission" date="2018-10" db="EMBL/GenBank/DDBJ databases">
        <title>Xanthobacter tagetidis genome sequencing and assembly.</title>
        <authorList>
            <person name="Maclea K.S."/>
            <person name="Goen A.E."/>
            <person name="Fatima S.A."/>
        </authorList>
    </citation>
    <scope>NUCLEOTIDE SEQUENCE [LARGE SCALE GENOMIC DNA]</scope>
    <source>
        <strain evidence="3 4">ATCC 700314</strain>
    </source>
</reference>
<evidence type="ECO:0000256" key="1">
    <source>
        <dbReference type="SAM" id="Phobius"/>
    </source>
</evidence>
<dbReference type="RefSeq" id="WP_121625706.1">
    <property type="nucleotide sequence ID" value="NZ_JACIIW010000001.1"/>
</dbReference>
<keyword evidence="4" id="KW-1185">Reference proteome</keyword>
<sequence length="348" mass="37018">MIAFQWLWAFALLPVPLVMRWLMPHARQTRSGALKVPFYADLAAAGLAARGARRAKALRLLLLWLIWALLVTAAARPAYLGQPVAIPVAGRDLMMAVDLSGSMARDDLALGGPLVADRLTVVKSVVDDFLARRKGDRVGLILFGSRAYLQAPLTFDRNVVRELLASASIGLAGPETAIGDALALAVKTLRARPEGQRVLILLTDGASNSGVLDPMDAAELARQAGVKIYTIGVGADRLPGGIGFGQRVVNPSADLDEETLQKIADLTGGRYFRARDGRGLAAIYDDIERMEPVAGDPLYLTPTVSLFQWPLGAALVLSLIFGAVLARPRFSGRPAADAAPDAGEAARL</sequence>
<evidence type="ECO:0000313" key="3">
    <source>
        <dbReference type="EMBL" id="RLP71856.1"/>
    </source>
</evidence>
<dbReference type="SMART" id="SM00327">
    <property type="entry name" value="VWA"/>
    <property type="match status" value="1"/>
</dbReference>
<protein>
    <submittedName>
        <fullName evidence="3">VWA domain-containing protein</fullName>
    </submittedName>
</protein>
<dbReference type="PROSITE" id="PS50234">
    <property type="entry name" value="VWFA"/>
    <property type="match status" value="1"/>
</dbReference>
<feature type="transmembrane region" description="Helical" evidence="1">
    <location>
        <begin position="6"/>
        <end position="23"/>
    </location>
</feature>
<feature type="transmembrane region" description="Helical" evidence="1">
    <location>
        <begin position="60"/>
        <end position="79"/>
    </location>
</feature>
<dbReference type="Gene3D" id="3.40.50.410">
    <property type="entry name" value="von Willebrand factor, type A domain"/>
    <property type="match status" value="1"/>
</dbReference>
<name>A0A3L6ZV43_9HYPH</name>
<dbReference type="SUPFAM" id="SSF53300">
    <property type="entry name" value="vWA-like"/>
    <property type="match status" value="1"/>
</dbReference>
<dbReference type="Pfam" id="PF00092">
    <property type="entry name" value="VWA"/>
    <property type="match status" value="1"/>
</dbReference>
<keyword evidence="1" id="KW-0812">Transmembrane</keyword>